<feature type="binding site" evidence="5">
    <location>
        <position position="551"/>
    </location>
    <ligand>
        <name>Zn(2+)</name>
        <dbReference type="ChEBI" id="CHEBI:29105"/>
    </ligand>
</feature>
<name>A0A165A884_9AGAM</name>
<evidence type="ECO:0000256" key="5">
    <source>
        <dbReference type="PIRSR" id="PIRSR604254-1"/>
    </source>
</evidence>
<keyword evidence="5" id="KW-0862">Zinc</keyword>
<dbReference type="GO" id="GO:0046872">
    <property type="term" value="F:metal ion binding"/>
    <property type="evidence" value="ECO:0007669"/>
    <property type="project" value="UniProtKB-KW"/>
</dbReference>
<dbReference type="Pfam" id="PF03006">
    <property type="entry name" value="HlyIII"/>
    <property type="match status" value="1"/>
</dbReference>
<keyword evidence="3 7" id="KW-1133">Transmembrane helix</keyword>
<evidence type="ECO:0008006" key="10">
    <source>
        <dbReference type="Google" id="ProtNLM"/>
    </source>
</evidence>
<keyword evidence="5" id="KW-0479">Metal-binding</keyword>
<sequence length="581" mass="65381">MDHQTRPRRRRRLTASGPVLRRRSQSFSSDCRQTFLPHSLDPLDLTSRSPTPSLASLRLLVLSHLADVESRLVSSQKQRSLDPCQETREEETSSAWLQDGKDMLARIRADVCSYLPDLQLDVETVESLVKAHLPHIPDLSVPDLSGLVPSLSVTDFEMPDISFEDVKSRISEIEIPFSQSMRSRIDDVRSQFSDLGIDLHQPLDYLPVLSEHLQSLHAHLSESSISFSPNGLASQLLDRLMSSSFVSELLQDDLDDQTQAVEAKAAVQLAKQVAIALKSSLDGQRLINYTTLPDVYKNNEFVTEGYRFIPLKRWPLLLLSIFTFHNETIHIHTHLLPLLLALPLDWLSVQYVVQFFSPSQIQDTIYHRGSSNSPVDLPERIFMLAAHTCLLCSVVWHMLAGCADFRTADLAGRVDFVGIGWLISASVASIVYYGFSCRHVAAYQYLAMTLITGILGSILPFMAWFNERKAKKWRILFFLCIALTGLAPLVHLSLIHSSSEMSRFIDPLLPSFASYLIGLLFYGFHFPECVLPARARKWTDWIGGGSHTIWHCFIISGIQLHRRGMANLRSGIGGESCEVWG</sequence>
<evidence type="ECO:0000256" key="1">
    <source>
        <dbReference type="ARBA" id="ARBA00004141"/>
    </source>
</evidence>
<evidence type="ECO:0000313" key="8">
    <source>
        <dbReference type="EMBL" id="KZS98610.1"/>
    </source>
</evidence>
<keyword evidence="2 7" id="KW-0812">Transmembrane</keyword>
<dbReference type="EMBL" id="KV419395">
    <property type="protein sequence ID" value="KZS98610.1"/>
    <property type="molecule type" value="Genomic_DNA"/>
</dbReference>
<protein>
    <recommendedName>
        <fullName evidence="10">HlyIII-domain-containing protein</fullName>
    </recommendedName>
</protein>
<evidence type="ECO:0000256" key="6">
    <source>
        <dbReference type="SAM" id="MobiDB-lite"/>
    </source>
</evidence>
<dbReference type="PANTHER" id="PTHR20855">
    <property type="entry name" value="ADIPOR/PROGESTIN RECEPTOR-RELATED"/>
    <property type="match status" value="1"/>
</dbReference>
<feature type="region of interest" description="Disordered" evidence="6">
    <location>
        <begin position="1"/>
        <end position="26"/>
    </location>
</feature>
<feature type="transmembrane region" description="Helical" evidence="7">
    <location>
        <begin position="414"/>
        <end position="435"/>
    </location>
</feature>
<feature type="transmembrane region" description="Helical" evidence="7">
    <location>
        <begin position="441"/>
        <end position="463"/>
    </location>
</feature>
<organism evidence="8 9">
    <name type="scientific">Sistotremastrum niveocremeum HHB9708</name>
    <dbReference type="NCBI Taxonomy" id="1314777"/>
    <lineage>
        <taxon>Eukaryota</taxon>
        <taxon>Fungi</taxon>
        <taxon>Dikarya</taxon>
        <taxon>Basidiomycota</taxon>
        <taxon>Agaricomycotina</taxon>
        <taxon>Agaricomycetes</taxon>
        <taxon>Sistotremastrales</taxon>
        <taxon>Sistotremastraceae</taxon>
        <taxon>Sertulicium</taxon>
        <taxon>Sertulicium niveocremeum</taxon>
    </lineage>
</organism>
<evidence type="ECO:0000256" key="2">
    <source>
        <dbReference type="ARBA" id="ARBA00022692"/>
    </source>
</evidence>
<comment type="subcellular location">
    <subcellularLocation>
        <location evidence="1">Membrane</location>
        <topology evidence="1">Multi-pass membrane protein</topology>
    </subcellularLocation>
</comment>
<dbReference type="AlphaFoldDB" id="A0A165A884"/>
<evidence type="ECO:0000313" key="9">
    <source>
        <dbReference type="Proteomes" id="UP000076722"/>
    </source>
</evidence>
<evidence type="ECO:0000256" key="4">
    <source>
        <dbReference type="ARBA" id="ARBA00023136"/>
    </source>
</evidence>
<keyword evidence="9" id="KW-1185">Reference proteome</keyword>
<accession>A0A165A884</accession>
<dbReference type="GO" id="GO:0038023">
    <property type="term" value="F:signaling receptor activity"/>
    <property type="evidence" value="ECO:0007669"/>
    <property type="project" value="TreeGrafter"/>
</dbReference>
<evidence type="ECO:0000256" key="7">
    <source>
        <dbReference type="SAM" id="Phobius"/>
    </source>
</evidence>
<feature type="binding site" evidence="5">
    <location>
        <position position="547"/>
    </location>
    <ligand>
        <name>Zn(2+)</name>
        <dbReference type="ChEBI" id="CHEBI:29105"/>
    </ligand>
</feature>
<feature type="transmembrane region" description="Helical" evidence="7">
    <location>
        <begin position="475"/>
        <end position="496"/>
    </location>
</feature>
<feature type="binding site" evidence="5">
    <location>
        <position position="397"/>
    </location>
    <ligand>
        <name>Zn(2+)</name>
        <dbReference type="ChEBI" id="CHEBI:29105"/>
    </ligand>
</feature>
<dbReference type="PANTHER" id="PTHR20855:SF97">
    <property type="entry name" value="ADIPOR-LIKE RECEPTOR IZH3-RELATED"/>
    <property type="match status" value="1"/>
</dbReference>
<dbReference type="OrthoDB" id="5585746at2759"/>
<dbReference type="STRING" id="1314777.A0A165A884"/>
<feature type="transmembrane region" description="Helical" evidence="7">
    <location>
        <begin position="508"/>
        <end position="527"/>
    </location>
</feature>
<dbReference type="InterPro" id="IPR004254">
    <property type="entry name" value="AdipoR/HlyIII-related"/>
</dbReference>
<reference evidence="8 9" key="1">
    <citation type="journal article" date="2016" name="Mol. Biol. Evol.">
        <title>Comparative Genomics of Early-Diverging Mushroom-Forming Fungi Provides Insights into the Origins of Lignocellulose Decay Capabilities.</title>
        <authorList>
            <person name="Nagy L.G."/>
            <person name="Riley R."/>
            <person name="Tritt A."/>
            <person name="Adam C."/>
            <person name="Daum C."/>
            <person name="Floudas D."/>
            <person name="Sun H."/>
            <person name="Yadav J.S."/>
            <person name="Pangilinan J."/>
            <person name="Larsson K.H."/>
            <person name="Matsuura K."/>
            <person name="Barry K."/>
            <person name="Labutti K."/>
            <person name="Kuo R."/>
            <person name="Ohm R.A."/>
            <person name="Bhattacharya S.S."/>
            <person name="Shirouzu T."/>
            <person name="Yoshinaga Y."/>
            <person name="Martin F.M."/>
            <person name="Grigoriev I.V."/>
            <person name="Hibbett D.S."/>
        </authorList>
    </citation>
    <scope>NUCLEOTIDE SEQUENCE [LARGE SCALE GENOMIC DNA]</scope>
    <source>
        <strain evidence="8 9">HHB9708</strain>
    </source>
</reference>
<evidence type="ECO:0000256" key="3">
    <source>
        <dbReference type="ARBA" id="ARBA00022989"/>
    </source>
</evidence>
<dbReference type="GO" id="GO:0006882">
    <property type="term" value="P:intracellular zinc ion homeostasis"/>
    <property type="evidence" value="ECO:0007669"/>
    <property type="project" value="TreeGrafter"/>
</dbReference>
<gene>
    <name evidence="8" type="ORF">SISNIDRAFT_546527</name>
</gene>
<feature type="region of interest" description="Disordered" evidence="6">
    <location>
        <begin position="76"/>
        <end position="95"/>
    </location>
</feature>
<proteinExistence type="predicted"/>
<feature type="transmembrane region" description="Helical" evidence="7">
    <location>
        <begin position="381"/>
        <end position="402"/>
    </location>
</feature>
<feature type="compositionally biased region" description="Basic residues" evidence="6">
    <location>
        <begin position="1"/>
        <end position="13"/>
    </location>
</feature>
<keyword evidence="4 7" id="KW-0472">Membrane</keyword>
<dbReference type="Proteomes" id="UP000076722">
    <property type="component" value="Unassembled WGS sequence"/>
</dbReference>
<dbReference type="GO" id="GO:0016020">
    <property type="term" value="C:membrane"/>
    <property type="evidence" value="ECO:0007669"/>
    <property type="project" value="UniProtKB-SubCell"/>
</dbReference>